<dbReference type="AlphaFoldDB" id="A0A2P5AWJ4"/>
<feature type="compositionally biased region" description="Basic and acidic residues" evidence="1">
    <location>
        <begin position="742"/>
        <end position="755"/>
    </location>
</feature>
<feature type="compositionally biased region" description="Polar residues" evidence="1">
    <location>
        <begin position="423"/>
        <end position="432"/>
    </location>
</feature>
<sequence>MADQRQSFRFRLPWLAPQRPAQRTQRPHPRPTSETPQAPSQPTTAVPISRPVFRPAGIAPTQPPPSQPIPPPKTEAESSSPSPSRAATESPTETPSSTNAKPQSPSRPASESPKVTSQSASSPQAANVAVKPPSPSRAAAESLKVTQSTTTAKTQSPSRSAAESTKVTQSATTTKTQSPSRAAPESPKAISQSASSPPAATETFKPPSPPPAAAESSKHASQSISSPSGETATAKPPTPSNVADETQVSSKSVSPTQTRTQTSAASVPPSPSQGDSWSKASVVPPSPSRATAQAQPESRKSSQPQSPATQPTRKTNLEASSPPSKGTQLKPTADTVSQSPSSPEKSQTETHAQMSAPQQGPKKEATSQSLLREPESKVEIKSQTTKITTSQEVPVAREHKEVSGPVATARPIFQEAPEAPATPQKSNSSTNGRDQKPEAEEMKTAVQELPREEETNKANYDEPIQKTGSEYVDQTPSSVKDTKDVGGVAYQAPKRQQRRETSDRKETLATTSYIGKHIKTVNSSHPTEGNTTFQKLVLPTKEEAPRQKEIREDISKLVHKLTTGSQVDEKPVTVITLTGENRGASMHVSSEPAKKEASIHIRRGYKTNPHESPETETTTDGEVRTRGESFRGQMKREAPSPKAYVNSNVQSVNNSIVFNASVMERSPGIQLSFSQPIAEAIKSNGKSKSLHTRKAEYTATPSETLTHEPIVRRRCLRGLFMEPSDSDPDNPNKSRRHGCRYRCGDKNKDTETGFF</sequence>
<keyword evidence="3" id="KW-1185">Reference proteome</keyword>
<dbReference type="PANTHER" id="PTHR33472:SF24">
    <property type="entry name" value="VEGETATIVE CELL WALL PROTEIN GP1-LIKE"/>
    <property type="match status" value="1"/>
</dbReference>
<dbReference type="PANTHER" id="PTHR33472">
    <property type="entry name" value="OS01G0106600 PROTEIN"/>
    <property type="match status" value="1"/>
</dbReference>
<feature type="compositionally biased region" description="Polar residues" evidence="1">
    <location>
        <begin position="222"/>
        <end position="231"/>
    </location>
</feature>
<feature type="region of interest" description="Disordered" evidence="1">
    <location>
        <begin position="520"/>
        <end position="551"/>
    </location>
</feature>
<feature type="compositionally biased region" description="Polar residues" evidence="1">
    <location>
        <begin position="144"/>
        <end position="163"/>
    </location>
</feature>
<gene>
    <name evidence="2" type="ORF">PanWU01x14_294030</name>
</gene>
<evidence type="ECO:0000256" key="1">
    <source>
        <dbReference type="SAM" id="MobiDB-lite"/>
    </source>
</evidence>
<feature type="compositionally biased region" description="Low complexity" evidence="1">
    <location>
        <begin position="164"/>
        <end position="200"/>
    </location>
</feature>
<feature type="compositionally biased region" description="Polar residues" evidence="1">
    <location>
        <begin position="520"/>
        <end position="534"/>
    </location>
</feature>
<protein>
    <recommendedName>
        <fullName evidence="4">Proteoglycan 4-like</fullName>
    </recommendedName>
</protein>
<feature type="compositionally biased region" description="Basic and acidic residues" evidence="1">
    <location>
        <begin position="540"/>
        <end position="551"/>
    </location>
</feature>
<evidence type="ECO:0000313" key="2">
    <source>
        <dbReference type="EMBL" id="PON40887.1"/>
    </source>
</evidence>
<feature type="compositionally biased region" description="Pro residues" evidence="1">
    <location>
        <begin position="61"/>
        <end position="73"/>
    </location>
</feature>
<name>A0A2P5AWJ4_PARAD</name>
<dbReference type="OrthoDB" id="1709592at2759"/>
<reference evidence="3" key="1">
    <citation type="submission" date="2016-06" db="EMBL/GenBank/DDBJ databases">
        <title>Parallel loss of symbiosis genes in relatives of nitrogen-fixing non-legume Parasponia.</title>
        <authorList>
            <person name="Van Velzen R."/>
            <person name="Holmer R."/>
            <person name="Bu F."/>
            <person name="Rutten L."/>
            <person name="Van Zeijl A."/>
            <person name="Liu W."/>
            <person name="Santuari L."/>
            <person name="Cao Q."/>
            <person name="Sharma T."/>
            <person name="Shen D."/>
            <person name="Roswanjaya Y."/>
            <person name="Wardhani T."/>
            <person name="Kalhor M.S."/>
            <person name="Jansen J."/>
            <person name="Van den Hoogen J."/>
            <person name="Gungor B."/>
            <person name="Hartog M."/>
            <person name="Hontelez J."/>
            <person name="Verver J."/>
            <person name="Yang W.-C."/>
            <person name="Schijlen E."/>
            <person name="Repin R."/>
            <person name="Schilthuizen M."/>
            <person name="Schranz E."/>
            <person name="Heidstra R."/>
            <person name="Miyata K."/>
            <person name="Fedorova E."/>
            <person name="Kohlen W."/>
            <person name="Bisseling T."/>
            <person name="Smit S."/>
            <person name="Geurts R."/>
        </authorList>
    </citation>
    <scope>NUCLEOTIDE SEQUENCE [LARGE SCALE GENOMIC DNA]</scope>
    <source>
        <strain evidence="3">cv. WU1-14</strain>
    </source>
</reference>
<feature type="compositionally biased region" description="Polar residues" evidence="1">
    <location>
        <begin position="32"/>
        <end position="46"/>
    </location>
</feature>
<dbReference type="Proteomes" id="UP000237105">
    <property type="component" value="Unassembled WGS sequence"/>
</dbReference>
<feature type="compositionally biased region" description="Polar residues" evidence="1">
    <location>
        <begin position="466"/>
        <end position="479"/>
    </location>
</feature>
<feature type="compositionally biased region" description="Polar residues" evidence="1">
    <location>
        <begin position="240"/>
        <end position="265"/>
    </location>
</feature>
<feature type="compositionally biased region" description="Polar residues" evidence="1">
    <location>
        <begin position="288"/>
        <end position="358"/>
    </location>
</feature>
<feature type="region of interest" description="Disordered" evidence="1">
    <location>
        <begin position="605"/>
        <end position="641"/>
    </location>
</feature>
<dbReference type="EMBL" id="JXTB01000430">
    <property type="protein sequence ID" value="PON40887.1"/>
    <property type="molecule type" value="Genomic_DNA"/>
</dbReference>
<feature type="region of interest" description="Disordered" evidence="1">
    <location>
        <begin position="721"/>
        <end position="755"/>
    </location>
</feature>
<feature type="region of interest" description="Disordered" evidence="1">
    <location>
        <begin position="1"/>
        <end position="507"/>
    </location>
</feature>
<dbReference type="STRING" id="3476.A0A2P5AWJ4"/>
<feature type="compositionally biased region" description="Basic and acidic residues" evidence="1">
    <location>
        <begin position="433"/>
        <end position="464"/>
    </location>
</feature>
<accession>A0A2P5AWJ4</accession>
<feature type="compositionally biased region" description="Basic and acidic residues" evidence="1">
    <location>
        <begin position="621"/>
        <end position="639"/>
    </location>
</feature>
<feature type="compositionally biased region" description="Basic and acidic residues" evidence="1">
    <location>
        <begin position="498"/>
        <end position="507"/>
    </location>
</feature>
<feature type="compositionally biased region" description="Polar residues" evidence="1">
    <location>
        <begin position="99"/>
        <end position="125"/>
    </location>
</feature>
<feature type="compositionally biased region" description="Low complexity" evidence="1">
    <location>
        <begin position="77"/>
        <end position="98"/>
    </location>
</feature>
<organism evidence="2 3">
    <name type="scientific">Parasponia andersonii</name>
    <name type="common">Sponia andersonii</name>
    <dbReference type="NCBI Taxonomy" id="3476"/>
    <lineage>
        <taxon>Eukaryota</taxon>
        <taxon>Viridiplantae</taxon>
        <taxon>Streptophyta</taxon>
        <taxon>Embryophyta</taxon>
        <taxon>Tracheophyta</taxon>
        <taxon>Spermatophyta</taxon>
        <taxon>Magnoliopsida</taxon>
        <taxon>eudicotyledons</taxon>
        <taxon>Gunneridae</taxon>
        <taxon>Pentapetalae</taxon>
        <taxon>rosids</taxon>
        <taxon>fabids</taxon>
        <taxon>Rosales</taxon>
        <taxon>Cannabaceae</taxon>
        <taxon>Parasponia</taxon>
    </lineage>
</organism>
<proteinExistence type="predicted"/>
<feature type="compositionally biased region" description="Polar residues" evidence="1">
    <location>
        <begin position="381"/>
        <end position="392"/>
    </location>
</feature>
<evidence type="ECO:0008006" key="4">
    <source>
        <dbReference type="Google" id="ProtNLM"/>
    </source>
</evidence>
<evidence type="ECO:0000313" key="3">
    <source>
        <dbReference type="Proteomes" id="UP000237105"/>
    </source>
</evidence>
<comment type="caution">
    <text evidence="2">The sequence shown here is derived from an EMBL/GenBank/DDBJ whole genome shotgun (WGS) entry which is preliminary data.</text>
</comment>